<feature type="region of interest" description="Disordered" evidence="2">
    <location>
        <begin position="60"/>
        <end position="110"/>
    </location>
</feature>
<dbReference type="Proteomes" id="UP001229421">
    <property type="component" value="Unassembled WGS sequence"/>
</dbReference>
<evidence type="ECO:0000313" key="4">
    <source>
        <dbReference type="Proteomes" id="UP001229421"/>
    </source>
</evidence>
<evidence type="ECO:0000313" key="3">
    <source>
        <dbReference type="EMBL" id="KAK1413400.1"/>
    </source>
</evidence>
<dbReference type="PANTHER" id="PTHR33493">
    <property type="entry name" value="LATE EMBRYOGENESIS ABUNDANT PROTEIN 6-RELATED"/>
    <property type="match status" value="1"/>
</dbReference>
<keyword evidence="4" id="KW-1185">Reference proteome</keyword>
<proteinExistence type="inferred from homology"/>
<name>A0AAD8NEY4_TARER</name>
<reference evidence="3" key="1">
    <citation type="journal article" date="2023" name="bioRxiv">
        <title>Improved chromosome-level genome assembly for marigold (Tagetes erecta).</title>
        <authorList>
            <person name="Jiang F."/>
            <person name="Yuan L."/>
            <person name="Wang S."/>
            <person name="Wang H."/>
            <person name="Xu D."/>
            <person name="Wang A."/>
            <person name="Fan W."/>
        </authorList>
    </citation>
    <scope>NUCLEOTIDE SEQUENCE</scope>
    <source>
        <strain evidence="3">WSJ</strain>
        <tissue evidence="3">Leaf</tissue>
    </source>
</reference>
<evidence type="ECO:0000256" key="2">
    <source>
        <dbReference type="SAM" id="MobiDB-lite"/>
    </source>
</evidence>
<evidence type="ECO:0000256" key="1">
    <source>
        <dbReference type="ARBA" id="ARBA00010975"/>
    </source>
</evidence>
<comment type="caution">
    <text evidence="3">The sequence shown here is derived from an EMBL/GenBank/DDBJ whole genome shotgun (WGS) entry which is preliminary data.</text>
</comment>
<organism evidence="3 4">
    <name type="scientific">Tagetes erecta</name>
    <name type="common">African marigold</name>
    <dbReference type="NCBI Taxonomy" id="13708"/>
    <lineage>
        <taxon>Eukaryota</taxon>
        <taxon>Viridiplantae</taxon>
        <taxon>Streptophyta</taxon>
        <taxon>Embryophyta</taxon>
        <taxon>Tracheophyta</taxon>
        <taxon>Spermatophyta</taxon>
        <taxon>Magnoliopsida</taxon>
        <taxon>eudicotyledons</taxon>
        <taxon>Gunneridae</taxon>
        <taxon>Pentapetalae</taxon>
        <taxon>asterids</taxon>
        <taxon>campanulids</taxon>
        <taxon>Asterales</taxon>
        <taxon>Asteraceae</taxon>
        <taxon>Asteroideae</taxon>
        <taxon>Heliantheae alliance</taxon>
        <taxon>Tageteae</taxon>
        <taxon>Tagetes</taxon>
    </lineage>
</organism>
<protein>
    <submittedName>
        <fullName evidence="3">Uncharacterized protein</fullName>
    </submittedName>
</protein>
<dbReference type="GO" id="GO:0009793">
    <property type="term" value="P:embryo development ending in seed dormancy"/>
    <property type="evidence" value="ECO:0007669"/>
    <property type="project" value="InterPro"/>
</dbReference>
<accession>A0AAD8NEY4</accession>
<comment type="similarity">
    <text evidence="1">Belongs to the LEA type 1 family.</text>
</comment>
<dbReference type="Pfam" id="PF03760">
    <property type="entry name" value="LEA_1"/>
    <property type="match status" value="1"/>
</dbReference>
<feature type="compositionally biased region" description="Basic and acidic residues" evidence="2">
    <location>
        <begin position="17"/>
        <end position="34"/>
    </location>
</feature>
<dbReference type="AlphaFoldDB" id="A0AAD8NEY4"/>
<dbReference type="PANTHER" id="PTHR33493:SF3">
    <property type="entry name" value="LATE EMBRYOGENESIS ABUNDANT PROTEIN, LEA_1 SUBGROUP"/>
    <property type="match status" value="1"/>
</dbReference>
<gene>
    <name evidence="3" type="ORF">QVD17_35173</name>
</gene>
<feature type="region of interest" description="Disordered" evidence="2">
    <location>
        <begin position="1"/>
        <end position="34"/>
    </location>
</feature>
<dbReference type="EMBL" id="JAUHHV010000009">
    <property type="protein sequence ID" value="KAK1413400.1"/>
    <property type="molecule type" value="Genomic_DNA"/>
</dbReference>
<dbReference type="InterPro" id="IPR005513">
    <property type="entry name" value="LEA_1"/>
</dbReference>
<feature type="compositionally biased region" description="Basic and acidic residues" evidence="2">
    <location>
        <begin position="60"/>
        <end position="80"/>
    </location>
</feature>
<sequence length="110" mass="12246">MQTIKDKITDMNATRKARSEAKQEEKAEKDLAKSRAEVAHEIRLAREAEASMDMHVNKAVEKAAQHDAKLAPDNNREEGKNGLNSEQRGAVDRSDGKSSTNIPSHLSKYM</sequence>